<sequence>MNDTAAADATGAGPGPGEDTAPPVPEELREAARLAPDHWLGMVDPTWTGTGEPPNWAVVGQWRSGPDGEIAEWRPNEEYRPSPQALDWPAPTDPVDEAVQLAATGYGPGDAVPRTLAAAEVAMLLGPGGTPLSAVSPDGEPVVPVFTSPVHLHAAGRFGYELLPALDVLDRLPEGHTLYLNPSGPVSMTVDTDALRRAAEETSTEPAEGGDQA</sequence>
<feature type="domain" description="SseB protein N-terminal" evidence="2">
    <location>
        <begin position="97"/>
        <end position="196"/>
    </location>
</feature>
<dbReference type="NCBIfam" id="NF033532">
    <property type="entry name" value="lone7para_assoc"/>
    <property type="match status" value="1"/>
</dbReference>
<name>A0A918B892_9ACTN</name>
<evidence type="ECO:0000259" key="2">
    <source>
        <dbReference type="Pfam" id="PF07179"/>
    </source>
</evidence>
<evidence type="ECO:0000313" key="4">
    <source>
        <dbReference type="Proteomes" id="UP000620156"/>
    </source>
</evidence>
<proteinExistence type="predicted"/>
<protein>
    <recommendedName>
        <fullName evidence="2">SseB protein N-terminal domain-containing protein</fullName>
    </recommendedName>
</protein>
<dbReference type="EMBL" id="BMQK01000002">
    <property type="protein sequence ID" value="GGQ44561.1"/>
    <property type="molecule type" value="Genomic_DNA"/>
</dbReference>
<evidence type="ECO:0000313" key="3">
    <source>
        <dbReference type="EMBL" id="GGQ44561.1"/>
    </source>
</evidence>
<evidence type="ECO:0000256" key="1">
    <source>
        <dbReference type="SAM" id="MobiDB-lite"/>
    </source>
</evidence>
<dbReference type="AlphaFoldDB" id="A0A918B892"/>
<dbReference type="RefSeq" id="WP_189215558.1">
    <property type="nucleotide sequence ID" value="NZ_BMQK01000002.1"/>
</dbReference>
<dbReference type="InterPro" id="IPR009839">
    <property type="entry name" value="SseB_N"/>
</dbReference>
<organism evidence="3 4">
    <name type="scientific">Streptomyces ruber</name>
    <dbReference type="NCBI Taxonomy" id="83378"/>
    <lineage>
        <taxon>Bacteria</taxon>
        <taxon>Bacillati</taxon>
        <taxon>Actinomycetota</taxon>
        <taxon>Actinomycetes</taxon>
        <taxon>Kitasatosporales</taxon>
        <taxon>Streptomycetaceae</taxon>
        <taxon>Streptomyces</taxon>
    </lineage>
</organism>
<dbReference type="Pfam" id="PF07179">
    <property type="entry name" value="SseB"/>
    <property type="match status" value="1"/>
</dbReference>
<feature type="region of interest" description="Disordered" evidence="1">
    <location>
        <begin position="1"/>
        <end position="73"/>
    </location>
</feature>
<feature type="compositionally biased region" description="Basic and acidic residues" evidence="1">
    <location>
        <begin position="26"/>
        <end position="36"/>
    </location>
</feature>
<dbReference type="Proteomes" id="UP000620156">
    <property type="component" value="Unassembled WGS sequence"/>
</dbReference>
<feature type="compositionally biased region" description="Low complexity" evidence="1">
    <location>
        <begin position="1"/>
        <end position="21"/>
    </location>
</feature>
<keyword evidence="4" id="KW-1185">Reference proteome</keyword>
<dbReference type="InterPro" id="IPR047659">
    <property type="entry name" value="T7SS_assoc"/>
</dbReference>
<gene>
    <name evidence="3" type="ORF">GCM10010145_11530</name>
</gene>
<comment type="caution">
    <text evidence="3">The sequence shown here is derived from an EMBL/GenBank/DDBJ whole genome shotgun (WGS) entry which is preliminary data.</text>
</comment>
<reference evidence="3" key="2">
    <citation type="submission" date="2020-09" db="EMBL/GenBank/DDBJ databases">
        <authorList>
            <person name="Sun Q."/>
            <person name="Ohkuma M."/>
        </authorList>
    </citation>
    <scope>NUCLEOTIDE SEQUENCE</scope>
    <source>
        <strain evidence="3">JCM 3131</strain>
    </source>
</reference>
<accession>A0A918B892</accession>
<reference evidence="3" key="1">
    <citation type="journal article" date="2014" name="Int. J. Syst. Evol. Microbiol.">
        <title>Complete genome sequence of Corynebacterium casei LMG S-19264T (=DSM 44701T), isolated from a smear-ripened cheese.</title>
        <authorList>
            <consortium name="US DOE Joint Genome Institute (JGI-PGF)"/>
            <person name="Walter F."/>
            <person name="Albersmeier A."/>
            <person name="Kalinowski J."/>
            <person name="Ruckert C."/>
        </authorList>
    </citation>
    <scope>NUCLEOTIDE SEQUENCE</scope>
    <source>
        <strain evidence="3">JCM 3131</strain>
    </source>
</reference>